<evidence type="ECO:0000313" key="2">
    <source>
        <dbReference type="EMBL" id="ORV44151.1"/>
    </source>
</evidence>
<comment type="caution">
    <text evidence="2">The sequence shown here is derived from an EMBL/GenBank/DDBJ whole genome shotgun (WGS) entry which is preliminary data.</text>
</comment>
<accession>A0A1X1THW0</accession>
<keyword evidence="3" id="KW-1185">Reference proteome</keyword>
<evidence type="ECO:0000313" key="3">
    <source>
        <dbReference type="Proteomes" id="UP000193564"/>
    </source>
</evidence>
<protein>
    <submittedName>
        <fullName evidence="2">Uncharacterized protein</fullName>
    </submittedName>
</protein>
<gene>
    <name evidence="2" type="ORF">AWC01_04930</name>
</gene>
<dbReference type="AlphaFoldDB" id="A0A1X1THW0"/>
<dbReference type="EMBL" id="LQOS01000015">
    <property type="protein sequence ID" value="ORV44151.1"/>
    <property type="molecule type" value="Genomic_DNA"/>
</dbReference>
<dbReference type="STRING" id="126673.AWC01_04930"/>
<dbReference type="Proteomes" id="UP000193564">
    <property type="component" value="Unassembled WGS sequence"/>
</dbReference>
<sequence length="78" mass="8644">MLLCPYHHRLHHRGVITVTGPASHLVVTDSTGRHLDSGSLARPPTKSPPTVTPNPGPSGERADWWWYEPFEPPPQTTN</sequence>
<proteinExistence type="predicted"/>
<organism evidence="2 3">
    <name type="scientific">Mycolicibacterium doricum</name>
    <dbReference type="NCBI Taxonomy" id="126673"/>
    <lineage>
        <taxon>Bacteria</taxon>
        <taxon>Bacillati</taxon>
        <taxon>Actinomycetota</taxon>
        <taxon>Actinomycetes</taxon>
        <taxon>Mycobacteriales</taxon>
        <taxon>Mycobacteriaceae</taxon>
        <taxon>Mycolicibacterium</taxon>
    </lineage>
</organism>
<reference evidence="2 3" key="1">
    <citation type="submission" date="2016-01" db="EMBL/GenBank/DDBJ databases">
        <title>The new phylogeny of the genus Mycobacterium.</title>
        <authorList>
            <person name="Tarcisio F."/>
            <person name="Conor M."/>
            <person name="Antonella G."/>
            <person name="Elisabetta G."/>
            <person name="Giulia F.S."/>
            <person name="Sara T."/>
            <person name="Anna F."/>
            <person name="Clotilde B."/>
            <person name="Roberto B."/>
            <person name="Veronica D.S."/>
            <person name="Fabio R."/>
            <person name="Monica P."/>
            <person name="Olivier J."/>
            <person name="Enrico T."/>
            <person name="Nicola S."/>
        </authorList>
    </citation>
    <scope>NUCLEOTIDE SEQUENCE [LARGE SCALE GENOMIC DNA]</scope>
    <source>
        <strain evidence="2 3">DSM 44339</strain>
    </source>
</reference>
<evidence type="ECO:0000256" key="1">
    <source>
        <dbReference type="SAM" id="MobiDB-lite"/>
    </source>
</evidence>
<feature type="compositionally biased region" description="Pro residues" evidence="1">
    <location>
        <begin position="45"/>
        <end position="56"/>
    </location>
</feature>
<feature type="region of interest" description="Disordered" evidence="1">
    <location>
        <begin position="32"/>
        <end position="78"/>
    </location>
</feature>
<name>A0A1X1THW0_9MYCO</name>